<evidence type="ECO:0008006" key="5">
    <source>
        <dbReference type="Google" id="ProtNLM"/>
    </source>
</evidence>
<dbReference type="AlphaFoldDB" id="A0A9D4X1D8"/>
<dbReference type="GO" id="GO:0003723">
    <property type="term" value="F:RNA binding"/>
    <property type="evidence" value="ECO:0007669"/>
    <property type="project" value="InterPro"/>
</dbReference>
<dbReference type="EMBL" id="JAMSHJ010000005">
    <property type="protein sequence ID" value="KAI5412978.1"/>
    <property type="molecule type" value="Genomic_DNA"/>
</dbReference>
<dbReference type="NCBIfam" id="TIGR00756">
    <property type="entry name" value="PPR"/>
    <property type="match status" value="1"/>
</dbReference>
<dbReference type="Gene3D" id="1.25.40.10">
    <property type="entry name" value="Tetratricopeptide repeat domain"/>
    <property type="match status" value="1"/>
</dbReference>
<keyword evidence="2" id="KW-1133">Transmembrane helix</keyword>
<name>A0A9D4X1D8_PEA</name>
<dbReference type="Gramene" id="Psat05G0755500-T1">
    <property type="protein sequence ID" value="KAI5412978.1"/>
    <property type="gene ID" value="KIW84_057555"/>
</dbReference>
<organism evidence="3 4">
    <name type="scientific">Pisum sativum</name>
    <name type="common">Garden pea</name>
    <name type="synonym">Lathyrus oleraceus</name>
    <dbReference type="NCBI Taxonomy" id="3888"/>
    <lineage>
        <taxon>Eukaryota</taxon>
        <taxon>Viridiplantae</taxon>
        <taxon>Streptophyta</taxon>
        <taxon>Embryophyta</taxon>
        <taxon>Tracheophyta</taxon>
        <taxon>Spermatophyta</taxon>
        <taxon>Magnoliopsida</taxon>
        <taxon>eudicotyledons</taxon>
        <taxon>Gunneridae</taxon>
        <taxon>Pentapetalae</taxon>
        <taxon>rosids</taxon>
        <taxon>fabids</taxon>
        <taxon>Fabales</taxon>
        <taxon>Fabaceae</taxon>
        <taxon>Papilionoideae</taxon>
        <taxon>50 kb inversion clade</taxon>
        <taxon>NPAAA clade</taxon>
        <taxon>Hologalegina</taxon>
        <taxon>IRL clade</taxon>
        <taxon>Fabeae</taxon>
        <taxon>Lathyrus</taxon>
    </lineage>
</organism>
<keyword evidence="4" id="KW-1185">Reference proteome</keyword>
<evidence type="ECO:0000256" key="2">
    <source>
        <dbReference type="SAM" id="Phobius"/>
    </source>
</evidence>
<feature type="transmembrane region" description="Helical" evidence="2">
    <location>
        <begin position="35"/>
        <end position="55"/>
    </location>
</feature>
<keyword evidence="2" id="KW-0472">Membrane</keyword>
<dbReference type="Proteomes" id="UP001058974">
    <property type="component" value="Chromosome 5"/>
</dbReference>
<protein>
    <recommendedName>
        <fullName evidence="5">Pentatricopeptide repeat-containing protein</fullName>
    </recommendedName>
</protein>
<keyword evidence="2" id="KW-0812">Transmembrane</keyword>
<dbReference type="PANTHER" id="PTHR47926">
    <property type="entry name" value="PENTATRICOPEPTIDE REPEAT-CONTAINING PROTEIN"/>
    <property type="match status" value="1"/>
</dbReference>
<proteinExistence type="predicted"/>
<dbReference type="Pfam" id="PF01535">
    <property type="entry name" value="PPR"/>
    <property type="match status" value="2"/>
</dbReference>
<dbReference type="PANTHER" id="PTHR47926:SF344">
    <property type="entry name" value="OS07G0636900 PROTEIN"/>
    <property type="match status" value="1"/>
</dbReference>
<evidence type="ECO:0000313" key="4">
    <source>
        <dbReference type="Proteomes" id="UP001058974"/>
    </source>
</evidence>
<comment type="caution">
    <text evidence="3">The sequence shown here is derived from an EMBL/GenBank/DDBJ whole genome shotgun (WGS) entry which is preliminary data.</text>
</comment>
<sequence>MTKNVFAYNSIIVGFVSSRLPQYGRFRRIRRFMGYYLKLGLELDVLVGSALIVRFEEALWMFRRMGENGMIPCKYAVTGVLSIFSVIGDFDNGRIVHGFVTKIGYGSKKDVASWNIMITGYGMHGYGDEALDIFFSYVSSPIGKLMEAYDLMLTMPFKADPVGWRALLAGCCIHKDTDLAEIAASKVIEIKPDHCGNYVLMPNVYGVSLCSWPGCPPNTADKFAKLQLANIWATPFGIPLHSLFEAKGIAGNIVQAVAKNKC</sequence>
<reference evidence="3 4" key="1">
    <citation type="journal article" date="2022" name="Nat. Genet.">
        <title>Improved pea reference genome and pan-genome highlight genomic features and evolutionary characteristics.</title>
        <authorList>
            <person name="Yang T."/>
            <person name="Liu R."/>
            <person name="Luo Y."/>
            <person name="Hu S."/>
            <person name="Wang D."/>
            <person name="Wang C."/>
            <person name="Pandey M.K."/>
            <person name="Ge S."/>
            <person name="Xu Q."/>
            <person name="Li N."/>
            <person name="Li G."/>
            <person name="Huang Y."/>
            <person name="Saxena R.K."/>
            <person name="Ji Y."/>
            <person name="Li M."/>
            <person name="Yan X."/>
            <person name="He Y."/>
            <person name="Liu Y."/>
            <person name="Wang X."/>
            <person name="Xiang C."/>
            <person name="Varshney R.K."/>
            <person name="Ding H."/>
            <person name="Gao S."/>
            <person name="Zong X."/>
        </authorList>
    </citation>
    <scope>NUCLEOTIDE SEQUENCE [LARGE SCALE GENOMIC DNA]</scope>
    <source>
        <strain evidence="3 4">cv. Zhongwan 6</strain>
    </source>
</reference>
<dbReference type="GO" id="GO:0009451">
    <property type="term" value="P:RNA modification"/>
    <property type="evidence" value="ECO:0007669"/>
    <property type="project" value="InterPro"/>
</dbReference>
<dbReference type="InterPro" id="IPR046960">
    <property type="entry name" value="PPR_At4g14850-like_plant"/>
</dbReference>
<accession>A0A9D4X1D8</accession>
<dbReference type="InterPro" id="IPR002885">
    <property type="entry name" value="PPR_rpt"/>
</dbReference>
<evidence type="ECO:0000256" key="1">
    <source>
        <dbReference type="ARBA" id="ARBA00022737"/>
    </source>
</evidence>
<gene>
    <name evidence="3" type="ORF">KIW84_057555</name>
</gene>
<keyword evidence="1" id="KW-0677">Repeat</keyword>
<evidence type="ECO:0000313" key="3">
    <source>
        <dbReference type="EMBL" id="KAI5412978.1"/>
    </source>
</evidence>
<dbReference type="InterPro" id="IPR011990">
    <property type="entry name" value="TPR-like_helical_dom_sf"/>
</dbReference>